<sequence>MSSSNMAEQVMPKLDLVQEKLGAVEFKLGKVESKLEELENHVKSLDAQVCSLQTKVECLESFQKKTERTVNDIENGMNFADEERKSFMMRIQELQTQLNQLKDEKLYMEVFQRRENLRFFGIQEVGAEEDTKEGLVNFLRTDLGLEDADGLESQRAHQIGKRDPSNGKPRKII</sequence>
<dbReference type="STRING" id="50429.A0A2B4R5A3"/>
<evidence type="ECO:0000256" key="1">
    <source>
        <dbReference type="SAM" id="Coils"/>
    </source>
</evidence>
<evidence type="ECO:0000256" key="2">
    <source>
        <dbReference type="SAM" id="MobiDB-lite"/>
    </source>
</evidence>
<accession>A0A2B4R5A3</accession>
<dbReference type="EMBL" id="LSMT01002249">
    <property type="protein sequence ID" value="PFX11558.1"/>
    <property type="molecule type" value="Genomic_DNA"/>
</dbReference>
<keyword evidence="4" id="KW-1185">Reference proteome</keyword>
<feature type="coiled-coil region" evidence="1">
    <location>
        <begin position="77"/>
        <end position="104"/>
    </location>
</feature>
<dbReference type="Proteomes" id="UP000225706">
    <property type="component" value="Unassembled WGS sequence"/>
</dbReference>
<feature type="compositionally biased region" description="Basic and acidic residues" evidence="2">
    <location>
        <begin position="152"/>
        <end position="165"/>
    </location>
</feature>
<gene>
    <name evidence="3" type="ORF">AWC38_SpisGene24660</name>
</gene>
<keyword evidence="1" id="KW-0175">Coiled coil</keyword>
<feature type="region of interest" description="Disordered" evidence="2">
    <location>
        <begin position="150"/>
        <end position="173"/>
    </location>
</feature>
<feature type="non-terminal residue" evidence="3">
    <location>
        <position position="173"/>
    </location>
</feature>
<dbReference type="Gene3D" id="1.20.5.170">
    <property type="match status" value="1"/>
</dbReference>
<organism evidence="3 4">
    <name type="scientific">Stylophora pistillata</name>
    <name type="common">Smooth cauliflower coral</name>
    <dbReference type="NCBI Taxonomy" id="50429"/>
    <lineage>
        <taxon>Eukaryota</taxon>
        <taxon>Metazoa</taxon>
        <taxon>Cnidaria</taxon>
        <taxon>Anthozoa</taxon>
        <taxon>Hexacorallia</taxon>
        <taxon>Scleractinia</taxon>
        <taxon>Astrocoeniina</taxon>
        <taxon>Pocilloporidae</taxon>
        <taxon>Stylophora</taxon>
    </lineage>
</organism>
<dbReference type="SUPFAM" id="SSF57997">
    <property type="entry name" value="Tropomyosin"/>
    <property type="match status" value="1"/>
</dbReference>
<protein>
    <submittedName>
        <fullName evidence="3">Uncharacterized protein</fullName>
    </submittedName>
</protein>
<evidence type="ECO:0000313" key="3">
    <source>
        <dbReference type="EMBL" id="PFX11558.1"/>
    </source>
</evidence>
<dbReference type="Gene3D" id="3.30.70.1820">
    <property type="entry name" value="L1 transposable element, RRM domain"/>
    <property type="match status" value="1"/>
</dbReference>
<reference evidence="4" key="1">
    <citation type="journal article" date="2017" name="bioRxiv">
        <title>Comparative analysis of the genomes of Stylophora pistillata and Acropora digitifera provides evidence for extensive differences between species of corals.</title>
        <authorList>
            <person name="Voolstra C.R."/>
            <person name="Li Y."/>
            <person name="Liew Y.J."/>
            <person name="Baumgarten S."/>
            <person name="Zoccola D."/>
            <person name="Flot J.-F."/>
            <person name="Tambutte S."/>
            <person name="Allemand D."/>
            <person name="Aranda M."/>
        </authorList>
    </citation>
    <scope>NUCLEOTIDE SEQUENCE [LARGE SCALE GENOMIC DNA]</scope>
</reference>
<name>A0A2B4R5A3_STYPI</name>
<dbReference type="OrthoDB" id="5977454at2759"/>
<comment type="caution">
    <text evidence="3">The sequence shown here is derived from an EMBL/GenBank/DDBJ whole genome shotgun (WGS) entry which is preliminary data.</text>
</comment>
<proteinExistence type="predicted"/>
<dbReference type="AlphaFoldDB" id="A0A2B4R5A3"/>
<evidence type="ECO:0000313" key="4">
    <source>
        <dbReference type="Proteomes" id="UP000225706"/>
    </source>
</evidence>